<dbReference type="AlphaFoldDB" id="A0A3G8XWN0"/>
<evidence type="ECO:0000313" key="2">
    <source>
        <dbReference type="EMBL" id="AZI32596.1"/>
    </source>
</evidence>
<name>A0A3G8XWN0_9FLAO</name>
<keyword evidence="3" id="KW-1185">Reference proteome</keyword>
<accession>A0A3G8XWN0</accession>
<gene>
    <name evidence="2" type="ORF">EIB73_05060</name>
</gene>
<dbReference type="Proteomes" id="UP000270185">
    <property type="component" value="Chromosome"/>
</dbReference>
<dbReference type="EMBL" id="CP034159">
    <property type="protein sequence ID" value="AZI32596.1"/>
    <property type="molecule type" value="Genomic_DNA"/>
</dbReference>
<dbReference type="RefSeq" id="WP_125023249.1">
    <property type="nucleotide sequence ID" value="NZ_CP034159.1"/>
</dbReference>
<feature type="compositionally biased region" description="Basic and acidic residues" evidence="1">
    <location>
        <begin position="37"/>
        <end position="58"/>
    </location>
</feature>
<sequence length="163" mass="18467">MTKVILSALLALAVVVSCEKKQEEHAENMTTTEQTAAEDHADHAEEAKSDDHDEHAKLELNNGGKWKVNNEMKPYVAEMETQLKAYQPESGDYKMLATNLSTSNENLVKSCTMTGVPHDNLHAWLAPHMKEIEKLKNAEDREHANKIVGELKESMETYHEYFN</sequence>
<organism evidence="2 3">
    <name type="scientific">Kaistella carnis</name>
    <dbReference type="NCBI Taxonomy" id="1241979"/>
    <lineage>
        <taxon>Bacteria</taxon>
        <taxon>Pseudomonadati</taxon>
        <taxon>Bacteroidota</taxon>
        <taxon>Flavobacteriia</taxon>
        <taxon>Flavobacteriales</taxon>
        <taxon>Weeksellaceae</taxon>
        <taxon>Chryseobacterium group</taxon>
        <taxon>Kaistella</taxon>
    </lineage>
</organism>
<evidence type="ECO:0000313" key="3">
    <source>
        <dbReference type="Proteomes" id="UP000270185"/>
    </source>
</evidence>
<proteinExistence type="predicted"/>
<feature type="region of interest" description="Disordered" evidence="1">
    <location>
        <begin position="24"/>
        <end position="63"/>
    </location>
</feature>
<reference evidence="3" key="1">
    <citation type="submission" date="2018-11" db="EMBL/GenBank/DDBJ databases">
        <title>Proposal to divide the Flavobacteriaceae and reorganize its genera based on Amino Acid Identity values calculated from whole genome sequences.</title>
        <authorList>
            <person name="Nicholson A.C."/>
            <person name="Gulvik C.A."/>
            <person name="Whitney A.M."/>
            <person name="Humrighouse B.W."/>
            <person name="Bell M."/>
            <person name="Holmes B."/>
            <person name="Steigerwalt A.G."/>
            <person name="Villarma A."/>
            <person name="Sheth M."/>
            <person name="Batra D."/>
            <person name="Pryor J."/>
            <person name="Bernardet J.-F."/>
            <person name="Hugo C."/>
            <person name="Kampfer P."/>
            <person name="Newman J.D."/>
            <person name="McQuiston J.R."/>
        </authorList>
    </citation>
    <scope>NUCLEOTIDE SEQUENCE [LARGE SCALE GENOMIC DNA]</scope>
    <source>
        <strain evidence="3">G0081</strain>
    </source>
</reference>
<evidence type="ECO:0000256" key="1">
    <source>
        <dbReference type="SAM" id="MobiDB-lite"/>
    </source>
</evidence>
<protein>
    <recommendedName>
        <fullName evidence="4">DUF3347 domain-containing protein</fullName>
    </recommendedName>
</protein>
<dbReference type="OrthoDB" id="1440611at2"/>
<evidence type="ECO:0008006" key="4">
    <source>
        <dbReference type="Google" id="ProtNLM"/>
    </source>
</evidence>
<dbReference type="PROSITE" id="PS51257">
    <property type="entry name" value="PROKAR_LIPOPROTEIN"/>
    <property type="match status" value="1"/>
</dbReference>
<dbReference type="KEGG" id="ccas:EIB73_05060"/>